<evidence type="ECO:0000256" key="1">
    <source>
        <dbReference type="ARBA" id="ARBA00004533"/>
    </source>
</evidence>
<proteinExistence type="predicted"/>
<keyword evidence="4 7" id="KW-0812">Transmembrane</keyword>
<keyword evidence="6 7" id="KW-0472">Membrane</keyword>
<gene>
    <name evidence="8" type="ORF">SAMN05660197_0841</name>
</gene>
<evidence type="ECO:0000256" key="6">
    <source>
        <dbReference type="ARBA" id="ARBA00023136"/>
    </source>
</evidence>
<evidence type="ECO:0000313" key="9">
    <source>
        <dbReference type="Proteomes" id="UP000192602"/>
    </source>
</evidence>
<keyword evidence="2" id="KW-1003">Cell membrane</keyword>
<dbReference type="InterPro" id="IPR007498">
    <property type="entry name" value="PqiA-like"/>
</dbReference>
<evidence type="ECO:0000256" key="7">
    <source>
        <dbReference type="SAM" id="Phobius"/>
    </source>
</evidence>
<dbReference type="RefSeq" id="WP_197685293.1">
    <property type="nucleotide sequence ID" value="NZ_AP026671.1"/>
</dbReference>
<feature type="transmembrane region" description="Helical" evidence="7">
    <location>
        <begin position="156"/>
        <end position="175"/>
    </location>
</feature>
<keyword evidence="9" id="KW-1185">Reference proteome</keyword>
<accession>A0A1W1WS61</accession>
<dbReference type="InterPro" id="IPR051800">
    <property type="entry name" value="PqiA-PqiB_transport"/>
</dbReference>
<dbReference type="PANTHER" id="PTHR30462:SF3">
    <property type="entry name" value="INTERMEMBRANE TRANSPORT PROTEIN PQIA"/>
    <property type="match status" value="1"/>
</dbReference>
<organism evidence="8 9">
    <name type="scientific">Nitratiruptor tergarcus DSM 16512</name>
    <dbReference type="NCBI Taxonomy" id="1069081"/>
    <lineage>
        <taxon>Bacteria</taxon>
        <taxon>Pseudomonadati</taxon>
        <taxon>Campylobacterota</taxon>
        <taxon>Epsilonproteobacteria</taxon>
        <taxon>Nautiliales</taxon>
        <taxon>Nitratiruptoraceae</taxon>
        <taxon>Nitratiruptor</taxon>
    </lineage>
</organism>
<feature type="transmembrane region" description="Helical" evidence="7">
    <location>
        <begin position="124"/>
        <end position="150"/>
    </location>
</feature>
<feature type="transmembrane region" description="Helical" evidence="7">
    <location>
        <begin position="85"/>
        <end position="112"/>
    </location>
</feature>
<evidence type="ECO:0000256" key="4">
    <source>
        <dbReference type="ARBA" id="ARBA00022692"/>
    </source>
</evidence>
<dbReference type="Pfam" id="PF04403">
    <property type="entry name" value="PqiA"/>
    <property type="match status" value="1"/>
</dbReference>
<dbReference type="GO" id="GO:0005886">
    <property type="term" value="C:plasma membrane"/>
    <property type="evidence" value="ECO:0007669"/>
    <property type="project" value="UniProtKB-SubCell"/>
</dbReference>
<dbReference type="Proteomes" id="UP000192602">
    <property type="component" value="Unassembled WGS sequence"/>
</dbReference>
<evidence type="ECO:0000313" key="8">
    <source>
        <dbReference type="EMBL" id="SMC09045.1"/>
    </source>
</evidence>
<evidence type="ECO:0000256" key="2">
    <source>
        <dbReference type="ARBA" id="ARBA00022475"/>
    </source>
</evidence>
<dbReference type="EMBL" id="FWWZ01000001">
    <property type="protein sequence ID" value="SMC09045.1"/>
    <property type="molecule type" value="Genomic_DNA"/>
</dbReference>
<evidence type="ECO:0000256" key="3">
    <source>
        <dbReference type="ARBA" id="ARBA00022519"/>
    </source>
</evidence>
<dbReference type="AlphaFoldDB" id="A0A1W1WS61"/>
<reference evidence="9" key="1">
    <citation type="submission" date="2017-04" db="EMBL/GenBank/DDBJ databases">
        <authorList>
            <person name="Varghese N."/>
            <person name="Submissions S."/>
        </authorList>
    </citation>
    <scope>NUCLEOTIDE SEQUENCE [LARGE SCALE GENOMIC DNA]</scope>
    <source>
        <strain evidence="9">DSM 16512</strain>
    </source>
</reference>
<keyword evidence="3" id="KW-0997">Cell inner membrane</keyword>
<dbReference type="PANTHER" id="PTHR30462">
    <property type="entry name" value="INTERMEMBRANE TRANSPORT PROTEIN PQIB-RELATED"/>
    <property type="match status" value="1"/>
</dbReference>
<name>A0A1W1WS61_9BACT</name>
<evidence type="ECO:0000256" key="5">
    <source>
        <dbReference type="ARBA" id="ARBA00022989"/>
    </source>
</evidence>
<protein>
    <submittedName>
        <fullName evidence="8">Paraquat-inducible protein A</fullName>
    </submittedName>
</protein>
<comment type="subcellular location">
    <subcellularLocation>
        <location evidence="1">Cell inner membrane</location>
    </subcellularLocation>
</comment>
<dbReference type="STRING" id="1069081.SAMN05660197_0841"/>
<keyword evidence="5 7" id="KW-1133">Transmembrane helix</keyword>
<sequence>MKYIRCPFCGAVNEDVPKCRRCDQTIFLQRKASLQKALALLIAAIAFYIPANIYPILQTSKFSNTYGSTIIEGVIQMFQAGDYPVALIILVASVIIPLTKFIVLFYIIYALWKADCKSVRQKIFLYHLIEITGPWSLIDVFVVIILVALIHFKNIAIIPGVGATSFAIMVVLTILSASSIDERLIGEECEKR</sequence>
<feature type="transmembrane region" description="Helical" evidence="7">
    <location>
        <begin position="37"/>
        <end position="57"/>
    </location>
</feature>